<dbReference type="InterPro" id="IPR007110">
    <property type="entry name" value="Ig-like_dom"/>
</dbReference>
<dbReference type="InterPro" id="IPR015631">
    <property type="entry name" value="CD2/SLAM_rcpt"/>
</dbReference>
<feature type="transmembrane region" description="Helical" evidence="5">
    <location>
        <begin position="243"/>
        <end position="265"/>
    </location>
</feature>
<sequence>NDAPGSLVPWELRITFICSLSFILYTQCGHSMDCPKIIQRLGSKLMLPLTYKGINKSMSESIRIVVTMETSLGSIFKKKIVSLDPSERSSPPNLEDRYKFHLESLSLEILKSRKEDEGWYSMTMEQNHSVQQFCLELRLYEEVSTPEIKVLNWTQETGNCSLLLACTVEKGDHVVYSWSKEMDVHPLSLANSSHLLYLTLGPQHVNNMYICTVSNPVSNRSQIFIPGPSCGPNPSAESKPWELYAWLSLGAIVCVVIVNLIILLLRRRGKADHVQPTVEAKSLTIYAQVQNSGPTVQKKPDFPPAEDPCTTIYVAATKPVPEPVQEPNSITVYASVTLPES</sequence>
<evidence type="ECO:0000256" key="5">
    <source>
        <dbReference type="SAM" id="Phobius"/>
    </source>
</evidence>
<protein>
    <submittedName>
        <fullName evidence="8">Signaling lymphocytic activation molecule family member 1</fullName>
    </submittedName>
</protein>
<dbReference type="GO" id="GO:0001779">
    <property type="term" value="P:natural killer cell differentiation"/>
    <property type="evidence" value="ECO:0007669"/>
    <property type="project" value="Ensembl"/>
</dbReference>
<evidence type="ECO:0000256" key="6">
    <source>
        <dbReference type="SAM" id="SignalP"/>
    </source>
</evidence>
<dbReference type="GO" id="GO:0042104">
    <property type="term" value="P:positive regulation of activated T cell proliferation"/>
    <property type="evidence" value="ECO:0007669"/>
    <property type="project" value="Ensembl"/>
</dbReference>
<dbReference type="HOGENOM" id="CLU_066453_0_0_1"/>
<dbReference type="SUPFAM" id="SSF48726">
    <property type="entry name" value="Immunoglobulin"/>
    <property type="match status" value="1"/>
</dbReference>
<dbReference type="PROSITE" id="PS50835">
    <property type="entry name" value="IG_LIKE"/>
    <property type="match status" value="1"/>
</dbReference>
<evidence type="ECO:0000256" key="4">
    <source>
        <dbReference type="ARBA" id="ARBA00023180"/>
    </source>
</evidence>
<keyword evidence="4" id="KW-0325">Glycoprotein</keyword>
<dbReference type="eggNOG" id="ENOG502SVMG">
    <property type="taxonomic scope" value="Eukaryota"/>
</dbReference>
<dbReference type="AlphaFoldDB" id="G3T1J6"/>
<accession>G3T1J6</accession>
<gene>
    <name evidence="8" type="primary">SLAMF1</name>
</gene>
<evidence type="ECO:0000256" key="2">
    <source>
        <dbReference type="ARBA" id="ARBA00022729"/>
    </source>
</evidence>
<dbReference type="GO" id="GO:0046330">
    <property type="term" value="P:positive regulation of JNK cascade"/>
    <property type="evidence" value="ECO:0007669"/>
    <property type="project" value="Ensembl"/>
</dbReference>
<dbReference type="InterPro" id="IPR036179">
    <property type="entry name" value="Ig-like_dom_sf"/>
</dbReference>
<dbReference type="GO" id="GO:0038023">
    <property type="term" value="F:signaling receptor activity"/>
    <property type="evidence" value="ECO:0007669"/>
    <property type="project" value="Ensembl"/>
</dbReference>
<keyword evidence="5" id="KW-0812">Transmembrane</keyword>
<keyword evidence="3 5" id="KW-0472">Membrane</keyword>
<dbReference type="InterPro" id="IPR010407">
    <property type="entry name" value="Sig_lymph_act_molc_N"/>
</dbReference>
<dbReference type="GO" id="GO:0042169">
    <property type="term" value="F:SH2 domain binding"/>
    <property type="evidence" value="ECO:0007669"/>
    <property type="project" value="Ensembl"/>
</dbReference>
<comment type="subcellular location">
    <subcellularLocation>
        <location evidence="1">Membrane</location>
    </subcellularLocation>
</comment>
<evidence type="ECO:0000256" key="3">
    <source>
        <dbReference type="ARBA" id="ARBA00023136"/>
    </source>
</evidence>
<dbReference type="GO" id="GO:0045335">
    <property type="term" value="C:phagocytic vesicle"/>
    <property type="evidence" value="ECO:0007669"/>
    <property type="project" value="Ensembl"/>
</dbReference>
<dbReference type="GO" id="GO:0032715">
    <property type="term" value="P:negative regulation of interleukin-6 production"/>
    <property type="evidence" value="ECO:0007669"/>
    <property type="project" value="Ensembl"/>
</dbReference>
<feature type="chain" id="PRO_5003454483" evidence="6">
    <location>
        <begin position="29"/>
        <end position="341"/>
    </location>
</feature>
<dbReference type="GeneTree" id="ENSGT01030000234540"/>
<dbReference type="GO" id="GO:2000349">
    <property type="term" value="P:negative regulation of CD40 signaling pathway"/>
    <property type="evidence" value="ECO:0007669"/>
    <property type="project" value="Ensembl"/>
</dbReference>
<dbReference type="GO" id="GO:0010759">
    <property type="term" value="P:positive regulation of macrophage chemotaxis"/>
    <property type="evidence" value="ECO:0007669"/>
    <property type="project" value="Ensembl"/>
</dbReference>
<dbReference type="GO" id="GO:0009897">
    <property type="term" value="C:external side of plasma membrane"/>
    <property type="evidence" value="ECO:0007669"/>
    <property type="project" value="Ensembl"/>
</dbReference>
<dbReference type="GO" id="GO:0070374">
    <property type="term" value="P:positive regulation of ERK1 and ERK2 cascade"/>
    <property type="evidence" value="ECO:0007669"/>
    <property type="project" value="Ensembl"/>
</dbReference>
<dbReference type="OMA" id="DHVAYNW"/>
<dbReference type="GO" id="GO:0002232">
    <property type="term" value="P:leukocyte chemotaxis involved in inflammatory response"/>
    <property type="evidence" value="ECO:0007669"/>
    <property type="project" value="Ensembl"/>
</dbReference>
<dbReference type="GO" id="GO:0032720">
    <property type="term" value="P:negative regulation of tumor necrosis factor production"/>
    <property type="evidence" value="ECO:0007669"/>
    <property type="project" value="Ensembl"/>
</dbReference>
<keyword evidence="9" id="KW-1185">Reference proteome</keyword>
<reference evidence="8 9" key="1">
    <citation type="submission" date="2009-06" db="EMBL/GenBank/DDBJ databases">
        <title>The Genome Sequence of Loxodonta africana (African elephant).</title>
        <authorList>
            <person name="Di Palma F."/>
            <person name="Heiman D."/>
            <person name="Young S."/>
            <person name="Johnson J."/>
            <person name="Lander E.S."/>
            <person name="Lindblad-Toh K."/>
        </authorList>
    </citation>
    <scope>NUCLEOTIDE SEQUENCE [LARGE SCALE GENOMIC DNA]</scope>
    <source>
        <strain evidence="8 9">Isolate ISIS603380</strain>
    </source>
</reference>
<dbReference type="Pfam" id="PF06214">
    <property type="entry name" value="SLAM"/>
    <property type="match status" value="1"/>
</dbReference>
<dbReference type="InterPro" id="IPR013783">
    <property type="entry name" value="Ig-like_fold"/>
</dbReference>
<dbReference type="GO" id="GO:0032695">
    <property type="term" value="P:negative regulation of interleukin-12 production"/>
    <property type="evidence" value="ECO:0007669"/>
    <property type="project" value="Ensembl"/>
</dbReference>
<dbReference type="PANTHER" id="PTHR12080:SF49">
    <property type="entry name" value="SIGNALING LYMPHOCYTIC ACTIVATION MOLECULE"/>
    <property type="match status" value="1"/>
</dbReference>
<evidence type="ECO:0000313" key="8">
    <source>
        <dbReference type="Ensembl" id="ENSLAFP00000006961.2"/>
    </source>
</evidence>
<feature type="signal peptide" evidence="6">
    <location>
        <begin position="1"/>
        <end position="28"/>
    </location>
</feature>
<feature type="domain" description="Ig-like" evidence="7">
    <location>
        <begin position="146"/>
        <end position="224"/>
    </location>
</feature>
<keyword evidence="2 6" id="KW-0732">Signal</keyword>
<dbReference type="GO" id="GO:0042802">
    <property type="term" value="F:identical protein binding"/>
    <property type="evidence" value="ECO:0007669"/>
    <property type="project" value="Ensembl"/>
</dbReference>
<dbReference type="GO" id="GO:0031338">
    <property type="term" value="P:regulation of vesicle fusion"/>
    <property type="evidence" value="ECO:0007669"/>
    <property type="project" value="Ensembl"/>
</dbReference>
<dbReference type="GO" id="GO:0001618">
    <property type="term" value="F:virus receptor activity"/>
    <property type="evidence" value="ECO:0007669"/>
    <property type="project" value="Ensembl"/>
</dbReference>
<evidence type="ECO:0000256" key="1">
    <source>
        <dbReference type="ARBA" id="ARBA00004370"/>
    </source>
</evidence>
<organism evidence="8 9">
    <name type="scientific">Loxodonta africana</name>
    <name type="common">African elephant</name>
    <dbReference type="NCBI Taxonomy" id="9785"/>
    <lineage>
        <taxon>Eukaryota</taxon>
        <taxon>Metazoa</taxon>
        <taxon>Chordata</taxon>
        <taxon>Craniata</taxon>
        <taxon>Vertebrata</taxon>
        <taxon>Euteleostomi</taxon>
        <taxon>Mammalia</taxon>
        <taxon>Eutheria</taxon>
        <taxon>Afrotheria</taxon>
        <taxon>Proboscidea</taxon>
        <taxon>Elephantidae</taxon>
        <taxon>Loxodonta</taxon>
    </lineage>
</organism>
<reference evidence="8" key="2">
    <citation type="submission" date="2025-08" db="UniProtKB">
        <authorList>
            <consortium name="Ensembl"/>
        </authorList>
    </citation>
    <scope>IDENTIFICATION</scope>
    <source>
        <strain evidence="8">Isolate ISIS603380</strain>
    </source>
</reference>
<proteinExistence type="predicted"/>
<dbReference type="GO" id="GO:0032689">
    <property type="term" value="P:negative regulation of type II interferon production"/>
    <property type="evidence" value="ECO:0007669"/>
    <property type="project" value="Ensembl"/>
</dbReference>
<dbReference type="GO" id="GO:0002277">
    <property type="term" value="P:myeloid dendritic cell activation involved in immune response"/>
    <property type="evidence" value="ECO:0007669"/>
    <property type="project" value="Ensembl"/>
</dbReference>
<dbReference type="GO" id="GO:2000556">
    <property type="term" value="P:positive regulation of T-helper 1 cell cytokine production"/>
    <property type="evidence" value="ECO:0007669"/>
    <property type="project" value="Ensembl"/>
</dbReference>
<dbReference type="GO" id="GO:0002725">
    <property type="term" value="P:negative regulation of T cell cytokine production"/>
    <property type="evidence" value="ECO:0007669"/>
    <property type="project" value="Ensembl"/>
</dbReference>
<reference evidence="8" key="3">
    <citation type="submission" date="2025-09" db="UniProtKB">
        <authorList>
            <consortium name="Ensembl"/>
        </authorList>
    </citation>
    <scope>IDENTIFICATION</scope>
    <source>
        <strain evidence="8">Isolate ISIS603380</strain>
    </source>
</reference>
<dbReference type="FunCoup" id="G3T1J6">
    <property type="interactions" value="15"/>
</dbReference>
<name>G3T1J6_LOXAF</name>
<dbReference type="Ensembl" id="ENSLAFT00000008305.2">
    <property type="protein sequence ID" value="ENSLAFP00000006961.2"/>
    <property type="gene ID" value="ENSLAFG00000008307.2"/>
</dbReference>
<dbReference type="GO" id="GO:0032729">
    <property type="term" value="P:positive regulation of type II interferon production"/>
    <property type="evidence" value="ECO:0007669"/>
    <property type="project" value="Ensembl"/>
</dbReference>
<keyword evidence="5" id="KW-1133">Transmembrane helix</keyword>
<dbReference type="Gene3D" id="2.60.40.10">
    <property type="entry name" value="Immunoglobulins"/>
    <property type="match status" value="2"/>
</dbReference>
<evidence type="ECO:0000259" key="7">
    <source>
        <dbReference type="PROSITE" id="PS50835"/>
    </source>
</evidence>
<dbReference type="GO" id="GO:2000510">
    <property type="term" value="P:positive regulation of dendritic cell chemotaxis"/>
    <property type="evidence" value="ECO:0007669"/>
    <property type="project" value="Ensembl"/>
</dbReference>
<dbReference type="InParanoid" id="G3T1J6"/>
<dbReference type="Proteomes" id="UP000007646">
    <property type="component" value="Unassembled WGS sequence"/>
</dbReference>
<evidence type="ECO:0000313" key="9">
    <source>
        <dbReference type="Proteomes" id="UP000007646"/>
    </source>
</evidence>
<dbReference type="GO" id="GO:0001787">
    <property type="term" value="P:natural killer cell proliferation"/>
    <property type="evidence" value="ECO:0007669"/>
    <property type="project" value="Ensembl"/>
</dbReference>
<dbReference type="PANTHER" id="PTHR12080">
    <property type="entry name" value="SIGNALING LYMPHOCYTIC ACTIVATION MOLECULE"/>
    <property type="match status" value="1"/>
</dbReference>
<dbReference type="STRING" id="9785.ENSLAFP00000006961"/>